<dbReference type="NCBIfam" id="NF038154">
    <property type="entry name" value="lanthi_III_a"/>
    <property type="match status" value="1"/>
</dbReference>
<evidence type="ECO:0007829" key="7">
    <source>
        <dbReference type="PDB" id="8SAO"/>
    </source>
</evidence>
<dbReference type="EMBL" id="CP035727">
    <property type="protein sequence ID" value="QQY95974.1"/>
    <property type="molecule type" value="Genomic_DNA"/>
</dbReference>
<evidence type="ECO:0000313" key="2">
    <source>
        <dbReference type="EMBL" id="QQY95971.1"/>
    </source>
</evidence>
<protein>
    <submittedName>
        <fullName evidence="4">Class III lanthipeptide</fullName>
    </submittedName>
</protein>
<evidence type="ECO:0007829" key="6">
    <source>
        <dbReference type="PDB" id="8SAM"/>
    </source>
</evidence>
<accession>A0A7U1BAR4</accession>
<reference evidence="6 7" key="2">
    <citation type="journal article" date="2023" name="ACS Cent. Sci.">
        <title>Structure and Function of a Class III Metal-Independent Lanthipeptide Synthetase.</title>
        <authorList>
            <person name="Hernandez Garcia A."/>
            <person name="Nair S.K."/>
        </authorList>
    </citation>
    <scope>X-RAY CRYSTALLOGRAPHY (2.15 ANGSTROMS) OF 1-22</scope>
</reference>
<keyword evidence="6 7" id="KW-0002">3D-structure</keyword>
<sequence>MNTVLELQKLAHDTEGKGQAAEATITTTWTVTTTGVWASTISNNC</sequence>
<evidence type="ECO:0000313" key="5">
    <source>
        <dbReference type="EMBL" id="QQY95975.1"/>
    </source>
</evidence>
<dbReference type="EMBL" id="CP035727">
    <property type="protein sequence ID" value="QQY95970.1"/>
    <property type="molecule type" value="Genomic_DNA"/>
</dbReference>
<dbReference type="PDB" id="8SAM">
    <property type="method" value="X-ray"/>
    <property type="resolution" value="2.15 A"/>
    <property type="chains" value="A/B=1-22"/>
</dbReference>
<dbReference type="SMR" id="A0A7U1BAR4"/>
<dbReference type="Proteomes" id="UP000501374">
    <property type="component" value="Chromosome"/>
</dbReference>
<dbReference type="AlphaFoldDB" id="A0A7U1BAR4"/>
<dbReference type="EMBL" id="CP035727">
    <property type="protein sequence ID" value="QQY95973.1"/>
    <property type="molecule type" value="Genomic_DNA"/>
</dbReference>
<reference evidence="4" key="1">
    <citation type="submission" date="2020-12" db="EMBL/GenBank/DDBJ databases">
        <title>Identification and Characterization of Andalusicin N terminally Dimethylated Class III Lantibiotic from Bacillus thuringiensis sv. andalusiensis.</title>
        <authorList>
            <person name="Grigoreva A."/>
            <person name="Andreeva J."/>
            <person name="Serebryakova M."/>
            <person name="Garcia A.H."/>
            <person name="Slonova D."/>
            <person name="Nair S.K."/>
            <person name="Lippens G."/>
            <person name="Severinov K."/>
            <person name="Dubiley S."/>
        </authorList>
    </citation>
    <scope>NUCLEOTIDE SEQUENCE</scope>
    <source>
        <strain evidence="4">NRRL B-23139</strain>
    </source>
</reference>
<proteinExistence type="evidence at protein level"/>
<gene>
    <name evidence="1" type="ORF">EVG22_32215</name>
    <name evidence="2" type="ORF">EVG22_32220</name>
    <name evidence="3" type="ORF">EVG22_32230</name>
    <name evidence="4" type="ORF">EVG22_32235</name>
    <name evidence="5" type="ORF">EVG22_32240</name>
</gene>
<organism evidence="4">
    <name type="scientific">Bacillus thuringiensis serovar andalousiensis</name>
    <dbReference type="NCBI Taxonomy" id="257985"/>
    <lineage>
        <taxon>Bacteria</taxon>
        <taxon>Bacillati</taxon>
        <taxon>Bacillota</taxon>
        <taxon>Bacilli</taxon>
        <taxon>Bacillales</taxon>
        <taxon>Bacillaceae</taxon>
        <taxon>Bacillus</taxon>
        <taxon>Bacillus cereus group</taxon>
    </lineage>
</organism>
<dbReference type="EMBL" id="CP035727">
    <property type="protein sequence ID" value="QQY95975.1"/>
    <property type="molecule type" value="Genomic_DNA"/>
</dbReference>
<dbReference type="PDB" id="8SAO">
    <property type="method" value="X-ray"/>
    <property type="resolution" value="2.50 A"/>
    <property type="chains" value="A/C=1-13"/>
</dbReference>
<dbReference type="EMBL" id="CP035727">
    <property type="protein sequence ID" value="QQY95971.1"/>
    <property type="molecule type" value="Genomic_DNA"/>
</dbReference>
<evidence type="ECO:0000313" key="4">
    <source>
        <dbReference type="EMBL" id="QQY95974.1"/>
    </source>
</evidence>
<dbReference type="RefSeq" id="WP_172554311.1">
    <property type="nucleotide sequence ID" value="NZ_CP035727.2"/>
</dbReference>
<evidence type="ECO:0000313" key="1">
    <source>
        <dbReference type="EMBL" id="QQY95970.1"/>
    </source>
</evidence>
<name>A0A7U1BAR4_BACTU</name>
<evidence type="ECO:0000313" key="3">
    <source>
        <dbReference type="EMBL" id="QQY95973.1"/>
    </source>
</evidence>